<dbReference type="Proteomes" id="UP000569202">
    <property type="component" value="Unassembled WGS sequence"/>
</dbReference>
<name>A0A7Y2WAC0_9GAMM</name>
<proteinExistence type="predicted"/>
<gene>
    <name evidence="1" type="ORF">HLH17_02225</name>
</gene>
<accession>A0A7Y2WAC0</accession>
<protein>
    <submittedName>
        <fullName evidence="1">Uncharacterized protein</fullName>
    </submittedName>
</protein>
<organism evidence="1 2">
    <name type="scientific">Acinetobacter terrae</name>
    <dbReference type="NCBI Taxonomy" id="2731247"/>
    <lineage>
        <taxon>Bacteria</taxon>
        <taxon>Pseudomonadati</taxon>
        <taxon>Pseudomonadota</taxon>
        <taxon>Gammaproteobacteria</taxon>
        <taxon>Moraxellales</taxon>
        <taxon>Moraxellaceae</taxon>
        <taxon>Acinetobacter</taxon>
        <taxon>Acinetobacter Taxon 24</taxon>
    </lineage>
</organism>
<comment type="caution">
    <text evidence="1">The sequence shown here is derived from an EMBL/GenBank/DDBJ whole genome shotgun (WGS) entry which is preliminary data.</text>
</comment>
<dbReference type="RefSeq" id="WP_171539720.1">
    <property type="nucleotide sequence ID" value="NZ_JABERL010000005.1"/>
</dbReference>
<evidence type="ECO:0000313" key="2">
    <source>
        <dbReference type="Proteomes" id="UP000569202"/>
    </source>
</evidence>
<dbReference type="EMBL" id="JABERL010000005">
    <property type="protein sequence ID" value="NNH76518.1"/>
    <property type="molecule type" value="Genomic_DNA"/>
</dbReference>
<sequence>MKKDLSCYIFNLPKPLDHTFVDAYEATKADMGDVDNWLYLGADGRDPSFAKVGITEGDLSSRSYSSENPSYYLFCAFKFRRNITVEEIKRIEKEVTDWLDKVHDIERMRHFESQRLSECYQGIDFIIFFRDLHYTLYTQHYDNFMTTQYVDQGGGVGSIVDCVFNKHVMHNWREYTEMIVQYDEW</sequence>
<evidence type="ECO:0000313" key="1">
    <source>
        <dbReference type="EMBL" id="NNH76518.1"/>
    </source>
</evidence>
<dbReference type="AlphaFoldDB" id="A0A7Y2WAC0"/>
<reference evidence="1 2" key="1">
    <citation type="submission" date="2020-04" db="EMBL/GenBank/DDBJ databases">
        <title>Acinetobacter Taxon 24.</title>
        <authorList>
            <person name="Nemec A."/>
            <person name="Radolfova-Krizova L."/>
            <person name="Higgins P.G."/>
            <person name="Spanelova P."/>
        </authorList>
    </citation>
    <scope>NUCLEOTIDE SEQUENCE [LARGE SCALE GENOMIC DNA]</scope>
    <source>
        <strain evidence="1 2">ANC 5380</strain>
    </source>
</reference>